<feature type="chain" id="PRO_5038336487" evidence="2">
    <location>
        <begin position="24"/>
        <end position="177"/>
    </location>
</feature>
<gene>
    <name evidence="3" type="ORF">BJY16_008402</name>
</gene>
<feature type="signal peptide" evidence="2">
    <location>
        <begin position="1"/>
        <end position="23"/>
    </location>
</feature>
<name>A0A7W7H6K7_9ACTN</name>
<feature type="region of interest" description="Disordered" evidence="1">
    <location>
        <begin position="26"/>
        <end position="63"/>
    </location>
</feature>
<accession>A0A7W7H6K7</accession>
<keyword evidence="2" id="KW-0732">Signal</keyword>
<reference evidence="3 4" key="1">
    <citation type="submission" date="2020-08" db="EMBL/GenBank/DDBJ databases">
        <title>Sequencing the genomes of 1000 actinobacteria strains.</title>
        <authorList>
            <person name="Klenk H.-P."/>
        </authorList>
    </citation>
    <scope>NUCLEOTIDE SEQUENCE [LARGE SCALE GENOMIC DNA]</scope>
    <source>
        <strain evidence="3 4">DSM 45809</strain>
    </source>
</reference>
<dbReference type="EMBL" id="JACHNB010000001">
    <property type="protein sequence ID" value="MBB4744943.1"/>
    <property type="molecule type" value="Genomic_DNA"/>
</dbReference>
<evidence type="ECO:0000256" key="2">
    <source>
        <dbReference type="SAM" id="SignalP"/>
    </source>
</evidence>
<protein>
    <submittedName>
        <fullName evidence="3">Uncharacterized protein</fullName>
    </submittedName>
</protein>
<proteinExistence type="predicted"/>
<evidence type="ECO:0000313" key="3">
    <source>
        <dbReference type="EMBL" id="MBB4744943.1"/>
    </source>
</evidence>
<keyword evidence="4" id="KW-1185">Reference proteome</keyword>
<sequence length="177" mass="17397">MMRTRVTSAVLFTAAVLSLAACSDDDKTEAAGTPTTAASAASAPATAASQPDTSVSEAGSIPGSAANGAADKVVCEAGNKAGEAMKNAMLTIMKANNGDIKPADAKAILDDFTKSLNQAVDQAPESPVSTAAQKIADEAAKAASAADPVEAAAAPSFEKAGTEFTAACKTAGVSVNF</sequence>
<feature type="compositionally biased region" description="Low complexity" evidence="1">
    <location>
        <begin position="30"/>
        <end position="49"/>
    </location>
</feature>
<dbReference type="Proteomes" id="UP000546162">
    <property type="component" value="Unassembled WGS sequence"/>
</dbReference>
<dbReference type="PROSITE" id="PS51257">
    <property type="entry name" value="PROKAR_LIPOPROTEIN"/>
    <property type="match status" value="1"/>
</dbReference>
<evidence type="ECO:0000256" key="1">
    <source>
        <dbReference type="SAM" id="MobiDB-lite"/>
    </source>
</evidence>
<organism evidence="3 4">
    <name type="scientific">Actinoplanes octamycinicus</name>
    <dbReference type="NCBI Taxonomy" id="135948"/>
    <lineage>
        <taxon>Bacteria</taxon>
        <taxon>Bacillati</taxon>
        <taxon>Actinomycetota</taxon>
        <taxon>Actinomycetes</taxon>
        <taxon>Micromonosporales</taxon>
        <taxon>Micromonosporaceae</taxon>
        <taxon>Actinoplanes</taxon>
    </lineage>
</organism>
<dbReference type="AlphaFoldDB" id="A0A7W7H6K7"/>
<comment type="caution">
    <text evidence="3">The sequence shown here is derived from an EMBL/GenBank/DDBJ whole genome shotgun (WGS) entry which is preliminary data.</text>
</comment>
<evidence type="ECO:0000313" key="4">
    <source>
        <dbReference type="Proteomes" id="UP000546162"/>
    </source>
</evidence>